<gene>
    <name evidence="1" type="ordered locus">ETAF_2693</name>
</gene>
<dbReference type="AlphaFoldDB" id="A0A0H3DTG9"/>
<evidence type="ECO:0000313" key="2">
    <source>
        <dbReference type="Proteomes" id="UP000002230"/>
    </source>
</evidence>
<dbReference type="HOGENOM" id="CLU_3288806_0_0_6"/>
<dbReference type="PATRIC" id="fig|718251.5.peg.2797"/>
<sequence>MSFRHGLGSEKVFSHMCSLPSKDGLILLRCTALTLRAVWG</sequence>
<accession>A0A0H3DTG9</accession>
<dbReference type="KEGG" id="etd:ETAF_2693"/>
<keyword evidence="2" id="KW-1185">Reference proteome</keyword>
<reference evidence="2" key="1">
    <citation type="submission" date="2010-08" db="EMBL/GenBank/DDBJ databases">
        <title>Genome comparisons of Edwardsiella bacteria analysed using deep sequencing technology.</title>
        <authorList>
            <person name="van Soest J.J."/>
            <person name="Henkel C.V."/>
            <person name="Jansen H.J."/>
            <person name="van den Hondel C.A.M.J.J."/>
            <person name="Bloemberg G.V."/>
            <person name="Meijer A.H."/>
            <person name="Spaink H.P."/>
        </authorList>
    </citation>
    <scope>NUCLEOTIDE SEQUENCE [LARGE SCALE GENOMIC DNA]</scope>
    <source>
        <strain evidence="2">FL6-60</strain>
    </source>
</reference>
<protein>
    <submittedName>
        <fullName evidence="1">Uncharacterized protein</fullName>
    </submittedName>
</protein>
<reference evidence="1 2" key="2">
    <citation type="journal article" date="2011" name="BMC Immunol.">
        <title>Comparison of static immersion and intravenous injection systems for exposure of zebrafish embryos to the natural pathogen Edwardsiella tarda.</title>
        <authorList>
            <person name="van Soest J.J."/>
            <person name="Stockhammer O.W."/>
            <person name="Ordas A."/>
            <person name="Bloemberg G.V."/>
            <person name="Spaink H.P."/>
            <person name="Meijer A.H."/>
        </authorList>
    </citation>
    <scope>NUCLEOTIDE SEQUENCE [LARGE SCALE GENOMIC DNA]</scope>
    <source>
        <strain evidence="1 2">FL6-60</strain>
    </source>
</reference>
<organism evidence="1 2">
    <name type="scientific">Edwardsiella tarda (strain FL6-60)</name>
    <dbReference type="NCBI Taxonomy" id="718251"/>
    <lineage>
        <taxon>Bacteria</taxon>
        <taxon>Pseudomonadati</taxon>
        <taxon>Pseudomonadota</taxon>
        <taxon>Gammaproteobacteria</taxon>
        <taxon>Enterobacterales</taxon>
        <taxon>Hafniaceae</taxon>
        <taxon>Edwardsiella</taxon>
    </lineage>
</organism>
<name>A0A0H3DTG9_EDWTF</name>
<dbReference type="Proteomes" id="UP000002230">
    <property type="component" value="Chromosome"/>
</dbReference>
<proteinExistence type="predicted"/>
<evidence type="ECO:0000313" key="1">
    <source>
        <dbReference type="EMBL" id="ADM42796.1"/>
    </source>
</evidence>
<dbReference type="EMBL" id="CP002154">
    <property type="protein sequence ID" value="ADM42796.1"/>
    <property type="molecule type" value="Genomic_DNA"/>
</dbReference>